<dbReference type="GO" id="GO:0051301">
    <property type="term" value="P:cell division"/>
    <property type="evidence" value="ECO:0007669"/>
    <property type="project" value="UniProtKB-KW"/>
</dbReference>
<dbReference type="PANTHER" id="PTHR30314:SF3">
    <property type="entry name" value="MITOCHONDRIAL DIVISION PROTEIN FSZA"/>
    <property type="match status" value="1"/>
</dbReference>
<proteinExistence type="predicted"/>
<dbReference type="InterPro" id="IPR008280">
    <property type="entry name" value="Tub_FtsZ_C"/>
</dbReference>
<evidence type="ECO:0000256" key="2">
    <source>
        <dbReference type="ARBA" id="ARBA00023134"/>
    </source>
</evidence>
<evidence type="ECO:0000313" key="4">
    <source>
        <dbReference type="Proteomes" id="UP000480185"/>
    </source>
</evidence>
<dbReference type="Proteomes" id="UP000480185">
    <property type="component" value="Unassembled WGS sequence"/>
</dbReference>
<keyword evidence="3" id="KW-0131">Cell cycle</keyword>
<dbReference type="SUPFAM" id="SSF55307">
    <property type="entry name" value="Tubulin C-terminal domain-like"/>
    <property type="match status" value="1"/>
</dbReference>
<dbReference type="PRINTS" id="PR00423">
    <property type="entry name" value="CELLDVISFTSZ"/>
</dbReference>
<dbReference type="InterPro" id="IPR045061">
    <property type="entry name" value="FtsZ/CetZ"/>
</dbReference>
<gene>
    <name evidence="3" type="ORF">GH754_08230</name>
</gene>
<keyword evidence="4" id="KW-1185">Reference proteome</keyword>
<dbReference type="EMBL" id="WJNH01000004">
    <property type="protein sequence ID" value="MRG86314.1"/>
    <property type="molecule type" value="Genomic_DNA"/>
</dbReference>
<dbReference type="Gene3D" id="3.40.50.1440">
    <property type="entry name" value="Tubulin/FtsZ, GTPase domain"/>
    <property type="match status" value="1"/>
</dbReference>
<name>A0A6G1X5R9_9BACI</name>
<dbReference type="OrthoDB" id="2959307at2"/>
<dbReference type="InterPro" id="IPR003008">
    <property type="entry name" value="Tubulin_FtsZ_GTPase"/>
</dbReference>
<accession>A0A6G1X5R9</accession>
<keyword evidence="3" id="KW-0132">Cell division</keyword>
<dbReference type="SUPFAM" id="SSF52490">
    <property type="entry name" value="Tubulin nucleotide-binding domain-like"/>
    <property type="match status" value="1"/>
</dbReference>
<organism evidence="3 4">
    <name type="scientific">Salinibacillus xinjiangensis</name>
    <dbReference type="NCBI Taxonomy" id="1229268"/>
    <lineage>
        <taxon>Bacteria</taxon>
        <taxon>Bacillati</taxon>
        <taxon>Bacillota</taxon>
        <taxon>Bacilli</taxon>
        <taxon>Bacillales</taxon>
        <taxon>Bacillaceae</taxon>
        <taxon>Salinibacillus</taxon>
    </lineage>
</organism>
<dbReference type="InterPro" id="IPR036525">
    <property type="entry name" value="Tubulin/FtsZ_GTPase_sf"/>
</dbReference>
<sequence length="306" mass="36050">MMEKPVTVYKIKHSQFHMDFHRLEDRMERDDFCFYLFVGGDSNETKQLFEHLRQLKSKKLLVIGIFRFPFRFEGKKRMQTAITQYFHMKNLCDSIIFFHGDGMLDMIPPGTTVLDAHDIFNSLEEETVRGLEEMICEPGEMNIDAQDIQTFIKDSKGPLFLHTIEDDSFDEPLKYLISAPYLPNNYSDGKQMILNIGFTRDVDMDSYRQINLRLHDMFHKADLVKLGSYFMNETGKRFKITILINGIDDPYPQPKQLKQPPKVSFKSDWLKEKWDRLIEKGIKLDISSFDKDHSIHSFDKKDNIHS</sequence>
<dbReference type="GO" id="GO:0005525">
    <property type="term" value="F:GTP binding"/>
    <property type="evidence" value="ECO:0007669"/>
    <property type="project" value="UniProtKB-KW"/>
</dbReference>
<comment type="caution">
    <text evidence="3">The sequence shown here is derived from an EMBL/GenBank/DDBJ whole genome shotgun (WGS) entry which is preliminary data.</text>
</comment>
<evidence type="ECO:0000256" key="1">
    <source>
        <dbReference type="ARBA" id="ARBA00022741"/>
    </source>
</evidence>
<reference evidence="3 4" key="1">
    <citation type="submission" date="2019-11" db="EMBL/GenBank/DDBJ databases">
        <authorList>
            <person name="Li J."/>
        </authorList>
    </citation>
    <scope>NUCLEOTIDE SEQUENCE [LARGE SCALE GENOMIC DNA]</scope>
    <source>
        <strain evidence="3 4">J4</strain>
    </source>
</reference>
<evidence type="ECO:0000313" key="3">
    <source>
        <dbReference type="EMBL" id="MRG86314.1"/>
    </source>
</evidence>
<dbReference type="RefSeq" id="WP_153728227.1">
    <property type="nucleotide sequence ID" value="NZ_WJNH01000004.1"/>
</dbReference>
<keyword evidence="1" id="KW-0547">Nucleotide-binding</keyword>
<protein>
    <submittedName>
        <fullName evidence="3">Cell division protein FtsZ</fullName>
    </submittedName>
</protein>
<dbReference type="PANTHER" id="PTHR30314">
    <property type="entry name" value="CELL DIVISION PROTEIN FTSZ-RELATED"/>
    <property type="match status" value="1"/>
</dbReference>
<dbReference type="AlphaFoldDB" id="A0A6G1X5R9"/>
<dbReference type="GO" id="GO:0005737">
    <property type="term" value="C:cytoplasm"/>
    <property type="evidence" value="ECO:0007669"/>
    <property type="project" value="TreeGrafter"/>
</dbReference>
<dbReference type="GO" id="GO:0032153">
    <property type="term" value="C:cell division site"/>
    <property type="evidence" value="ECO:0007669"/>
    <property type="project" value="TreeGrafter"/>
</dbReference>
<dbReference type="GO" id="GO:0003924">
    <property type="term" value="F:GTPase activity"/>
    <property type="evidence" value="ECO:0007669"/>
    <property type="project" value="InterPro"/>
</dbReference>
<keyword evidence="2" id="KW-0342">GTP-binding</keyword>